<feature type="region of interest" description="Disordered" evidence="4">
    <location>
        <begin position="106"/>
        <end position="125"/>
    </location>
</feature>
<feature type="chain" id="PRO_5047417893" evidence="5">
    <location>
        <begin position="24"/>
        <end position="646"/>
    </location>
</feature>
<evidence type="ECO:0000256" key="2">
    <source>
        <dbReference type="ARBA" id="ARBA00022729"/>
    </source>
</evidence>
<evidence type="ECO:0000256" key="3">
    <source>
        <dbReference type="ARBA" id="ARBA00022801"/>
    </source>
</evidence>
<comment type="similarity">
    <text evidence="1">Belongs to the 'GDSL' lipolytic enzyme family.</text>
</comment>
<dbReference type="InterPro" id="IPR013830">
    <property type="entry name" value="SGNH_hydro"/>
</dbReference>
<evidence type="ECO:0000259" key="6">
    <source>
        <dbReference type="Pfam" id="PF13472"/>
    </source>
</evidence>
<proteinExistence type="inferred from homology"/>
<reference evidence="7 8" key="1">
    <citation type="submission" date="2024-01" db="EMBL/GenBank/DDBJ databases">
        <title>Mariniflexile litorale sp. nov., isolated from the shallow sediments of the Sea of Japan.</title>
        <authorList>
            <person name="Romanenko L."/>
            <person name="Bystritskaya E."/>
            <person name="Isaeva M."/>
        </authorList>
    </citation>
    <scope>NUCLEOTIDE SEQUENCE [LARGE SCALE GENOMIC DNA]</scope>
    <source>
        <strain evidence="7 8">KCTC 32427</strain>
    </source>
</reference>
<dbReference type="InterPro" id="IPR036514">
    <property type="entry name" value="SGNH_hydro_sf"/>
</dbReference>
<dbReference type="Gene3D" id="3.40.50.1110">
    <property type="entry name" value="SGNH hydrolase"/>
    <property type="match status" value="1"/>
</dbReference>
<dbReference type="NCBIfam" id="TIGR04183">
    <property type="entry name" value="Por_Secre_tail"/>
    <property type="match status" value="1"/>
</dbReference>
<dbReference type="SUPFAM" id="SSF52266">
    <property type="entry name" value="SGNH hydrolase"/>
    <property type="match status" value="1"/>
</dbReference>
<dbReference type="Proteomes" id="UP001416393">
    <property type="component" value="Unassembled WGS sequence"/>
</dbReference>
<keyword evidence="8" id="KW-1185">Reference proteome</keyword>
<accession>A0ABV0A8Q3</accession>
<evidence type="ECO:0000313" key="7">
    <source>
        <dbReference type="EMBL" id="MEN3322240.1"/>
    </source>
</evidence>
<dbReference type="InterPro" id="IPR037459">
    <property type="entry name" value="RhgT-like"/>
</dbReference>
<evidence type="ECO:0000256" key="4">
    <source>
        <dbReference type="SAM" id="MobiDB-lite"/>
    </source>
</evidence>
<feature type="compositionally biased region" description="Polar residues" evidence="4">
    <location>
        <begin position="114"/>
        <end position="125"/>
    </location>
</feature>
<dbReference type="Pfam" id="PF13472">
    <property type="entry name" value="Lipase_GDSL_2"/>
    <property type="match status" value="1"/>
</dbReference>
<feature type="domain" description="SGNH hydrolase-type esterase" evidence="6">
    <location>
        <begin position="30"/>
        <end position="242"/>
    </location>
</feature>
<name>A0ABV0A8Q3_9FLAO</name>
<keyword evidence="3" id="KW-0378">Hydrolase</keyword>
<dbReference type="PANTHER" id="PTHR43695">
    <property type="entry name" value="PUTATIVE (AFU_ORTHOLOGUE AFUA_2G17250)-RELATED"/>
    <property type="match status" value="1"/>
</dbReference>
<evidence type="ECO:0000256" key="1">
    <source>
        <dbReference type="ARBA" id="ARBA00008668"/>
    </source>
</evidence>
<dbReference type="PANTHER" id="PTHR43695:SF1">
    <property type="entry name" value="RHAMNOGALACTURONAN ACETYLESTERASE"/>
    <property type="match status" value="1"/>
</dbReference>
<gene>
    <name evidence="7" type="ORF">VP395_00745</name>
</gene>
<dbReference type="CDD" id="cd01821">
    <property type="entry name" value="Rhamnogalacturan_acetylesterase_like"/>
    <property type="match status" value="1"/>
</dbReference>
<organism evidence="7 8">
    <name type="scientific">Mariniflexile soesokkakense</name>
    <dbReference type="NCBI Taxonomy" id="1343160"/>
    <lineage>
        <taxon>Bacteria</taxon>
        <taxon>Pseudomonadati</taxon>
        <taxon>Bacteroidota</taxon>
        <taxon>Flavobacteriia</taxon>
        <taxon>Flavobacteriales</taxon>
        <taxon>Flavobacteriaceae</taxon>
        <taxon>Mariniflexile</taxon>
    </lineage>
</organism>
<dbReference type="RefSeq" id="WP_346239784.1">
    <property type="nucleotide sequence ID" value="NZ_JAZHYP010000001.1"/>
</dbReference>
<dbReference type="InterPro" id="IPR026444">
    <property type="entry name" value="Secre_tail"/>
</dbReference>
<evidence type="ECO:0000256" key="5">
    <source>
        <dbReference type="SAM" id="SignalP"/>
    </source>
</evidence>
<protein>
    <submittedName>
        <fullName evidence="7">GDSL-type esterase/lipase family protein</fullName>
    </submittedName>
</protein>
<dbReference type="EMBL" id="JAZHYP010000001">
    <property type="protein sequence ID" value="MEN3322240.1"/>
    <property type="molecule type" value="Genomic_DNA"/>
</dbReference>
<feature type="signal peptide" evidence="5">
    <location>
        <begin position="1"/>
        <end position="23"/>
    </location>
</feature>
<sequence>MKSLFFKFFVGIFAFCSIVSANAQITLHTIGDSTMSDYDENSTDKRGWGMMFQQFFTSDVVVNNRAKSGASSKSFYLESPYWTTVKQQIQTGDYVIIQFAHNDEKSNGLDGGTDPNNPINGTDYRGTTAQGTYKEYLRKYIDETRALGATPVLATAMCRKYFSGATITRKGQHDLGGDYGLPESDNTHDYSYAMGEVAIEKGVQLIDLTALTKTLLESYGDAASTAQLFVSSDSTHPNALGATLVARLCAQEMTNQNILASYINTSTDVLINPSEVDFGDAFTGQTLTKEVTITGFDLDPASGTFTLSVSDGFLIASNKTDTFTSSITMNYTGGNLEFTKFYISVSQSVGGTKEGTLTAANGTITKEIPLTANFIELTGGTEVNLLWELSADDSYVLEGPAIPMDESHTGMYVQSYNQPNATTIWPPESGYTTRKTQRNLLDGGIWPAGEIDEVSTRHIQFGISANEGTELNIDEISLYVGGAGGSGMRCKIYYSKDDFVTAPLLKEFQSMTSNTMNFVSAIPVVKLTAGETLKLRVYPWYNGEATGKTICLADVNIHGVATPTLSLEKPLENQIRWIVEDGFIKIKNAPVHGNLSIYDLTGRLIHKSSNRNESDLYIIKSTSTKGIYIGKIESQEGIQTTKFLVP</sequence>
<keyword evidence="2 5" id="KW-0732">Signal</keyword>
<evidence type="ECO:0000313" key="8">
    <source>
        <dbReference type="Proteomes" id="UP001416393"/>
    </source>
</evidence>
<comment type="caution">
    <text evidence="7">The sequence shown here is derived from an EMBL/GenBank/DDBJ whole genome shotgun (WGS) entry which is preliminary data.</text>
</comment>